<accession>A0A084JC23</accession>
<reference evidence="1 2" key="1">
    <citation type="submission" date="2014-07" db="EMBL/GenBank/DDBJ databases">
        <title>Draft genome of Clostridium celerecrescens 152B isolated from sediments associated with methane hydrate from Krishna Godavari basin.</title>
        <authorList>
            <person name="Honkalas V.S."/>
            <person name="Dabir A.P."/>
            <person name="Arora P."/>
            <person name="Dhakephalkar P.K."/>
        </authorList>
    </citation>
    <scope>NUCLEOTIDE SEQUENCE [LARGE SCALE GENOMIC DNA]</scope>
    <source>
        <strain evidence="1 2">152B</strain>
    </source>
</reference>
<comment type="caution">
    <text evidence="1">The sequence shown here is derived from an EMBL/GenBank/DDBJ whole genome shotgun (WGS) entry which is preliminary data.</text>
</comment>
<evidence type="ECO:0000313" key="1">
    <source>
        <dbReference type="EMBL" id="KEZ86507.1"/>
    </source>
</evidence>
<dbReference type="AlphaFoldDB" id="A0A084JC23"/>
<name>A0A084JC23_9FIRM</name>
<dbReference type="EMBL" id="JPME01000044">
    <property type="protein sequence ID" value="KEZ86507.1"/>
    <property type="molecule type" value="Genomic_DNA"/>
</dbReference>
<keyword evidence="2" id="KW-1185">Reference proteome</keyword>
<gene>
    <name evidence="1" type="ORF">IO98_22910</name>
</gene>
<dbReference type="STRING" id="29354.IO98_22910"/>
<evidence type="ECO:0000313" key="2">
    <source>
        <dbReference type="Proteomes" id="UP000028525"/>
    </source>
</evidence>
<dbReference type="Proteomes" id="UP000028525">
    <property type="component" value="Unassembled WGS sequence"/>
</dbReference>
<sequence>MNQRESTNLCRRRGRQKLSGKRIGFGRNSGEHLCTDEVNLSGKRTEADRNIQYGYFFLPFFVHITDDVPILSYKLFKED</sequence>
<organism evidence="1 2">
    <name type="scientific">Lacrimispora celerecrescens</name>
    <dbReference type="NCBI Taxonomy" id="29354"/>
    <lineage>
        <taxon>Bacteria</taxon>
        <taxon>Bacillati</taxon>
        <taxon>Bacillota</taxon>
        <taxon>Clostridia</taxon>
        <taxon>Lachnospirales</taxon>
        <taxon>Lachnospiraceae</taxon>
        <taxon>Lacrimispora</taxon>
    </lineage>
</organism>
<proteinExistence type="predicted"/>
<protein>
    <submittedName>
        <fullName evidence="1">Uncharacterized protein</fullName>
    </submittedName>
</protein>